<name>A0A921K063_9ACTN</name>
<protein>
    <submittedName>
        <fullName evidence="2">Uncharacterized protein</fullName>
    </submittedName>
</protein>
<accession>A0A921K063</accession>
<gene>
    <name evidence="2" type="ORF">K8V11_12065</name>
</gene>
<evidence type="ECO:0000313" key="3">
    <source>
        <dbReference type="Proteomes" id="UP000776650"/>
    </source>
</evidence>
<evidence type="ECO:0000313" key="2">
    <source>
        <dbReference type="EMBL" id="HJE91731.1"/>
    </source>
</evidence>
<proteinExistence type="predicted"/>
<dbReference type="RefSeq" id="WP_303914576.1">
    <property type="nucleotide sequence ID" value="NZ_DYXM01000229.1"/>
</dbReference>
<dbReference type="EMBL" id="DYXM01000229">
    <property type="protein sequence ID" value="HJE91731.1"/>
    <property type="molecule type" value="Genomic_DNA"/>
</dbReference>
<feature type="region of interest" description="Disordered" evidence="1">
    <location>
        <begin position="143"/>
        <end position="201"/>
    </location>
</feature>
<evidence type="ECO:0000256" key="1">
    <source>
        <dbReference type="SAM" id="MobiDB-lite"/>
    </source>
</evidence>
<organism evidence="2 3">
    <name type="scientific">Dietzia timorensis</name>
    <dbReference type="NCBI Taxonomy" id="499555"/>
    <lineage>
        <taxon>Bacteria</taxon>
        <taxon>Bacillati</taxon>
        <taxon>Actinomycetota</taxon>
        <taxon>Actinomycetes</taxon>
        <taxon>Mycobacteriales</taxon>
        <taxon>Dietziaceae</taxon>
        <taxon>Dietzia</taxon>
    </lineage>
</organism>
<feature type="compositionally biased region" description="Basic and acidic residues" evidence="1">
    <location>
        <begin position="153"/>
        <end position="186"/>
    </location>
</feature>
<comment type="caution">
    <text evidence="2">The sequence shown here is derived from an EMBL/GenBank/DDBJ whole genome shotgun (WGS) entry which is preliminary data.</text>
</comment>
<dbReference type="AlphaFoldDB" id="A0A921K063"/>
<reference evidence="2" key="2">
    <citation type="submission" date="2021-09" db="EMBL/GenBank/DDBJ databases">
        <authorList>
            <person name="Gilroy R."/>
        </authorList>
    </citation>
    <scope>NUCLEOTIDE SEQUENCE</scope>
    <source>
        <strain evidence="2">ChiGjej1B1-18357</strain>
    </source>
</reference>
<dbReference type="Proteomes" id="UP000776650">
    <property type="component" value="Unassembled WGS sequence"/>
</dbReference>
<sequence>MSRALASRKALIAAAAVALIALIVALVGAYMALDARAEANEIRTTRAATYEQQTDAVNLATKVMTNLMTIRQDTIAEDVDKIEADIDGDFASQFSPRRDSYESIVELNKVVAEGSVVAAGLENQTTDDDGKTQYNIVMAVDQQIQNQPADDSGDAKKDDKDDKSKKSGDAAGDKSSGDDAAAKDDPTASSGDPNAHTYRVRVVVTPNDDGVLKVTGVNFIP</sequence>
<reference evidence="2" key="1">
    <citation type="journal article" date="2021" name="PeerJ">
        <title>Extensive microbial diversity within the chicken gut microbiome revealed by metagenomics and culture.</title>
        <authorList>
            <person name="Gilroy R."/>
            <person name="Ravi A."/>
            <person name="Getino M."/>
            <person name="Pursley I."/>
            <person name="Horton D.L."/>
            <person name="Alikhan N.F."/>
            <person name="Baker D."/>
            <person name="Gharbi K."/>
            <person name="Hall N."/>
            <person name="Watson M."/>
            <person name="Adriaenssens E.M."/>
            <person name="Foster-Nyarko E."/>
            <person name="Jarju S."/>
            <person name="Secka A."/>
            <person name="Antonio M."/>
            <person name="Oren A."/>
            <person name="Chaudhuri R.R."/>
            <person name="La Ragione R."/>
            <person name="Hildebrand F."/>
            <person name="Pallen M.J."/>
        </authorList>
    </citation>
    <scope>NUCLEOTIDE SEQUENCE</scope>
    <source>
        <strain evidence="2">ChiGjej1B1-18357</strain>
    </source>
</reference>